<dbReference type="EMBL" id="CP017675">
    <property type="protein sequence ID" value="APB35176.1"/>
    <property type="molecule type" value="Genomic_DNA"/>
</dbReference>
<organism evidence="2 3">
    <name type="scientific">Gloeomargarita lithophora Alchichica-D10</name>
    <dbReference type="NCBI Taxonomy" id="1188229"/>
    <lineage>
        <taxon>Bacteria</taxon>
        <taxon>Bacillati</taxon>
        <taxon>Cyanobacteriota</taxon>
        <taxon>Cyanophyceae</taxon>
        <taxon>Gloeomargaritales</taxon>
        <taxon>Gloeomargaritaceae</taxon>
        <taxon>Gloeomargarita</taxon>
    </lineage>
</organism>
<name>A0A1J0AH01_9CYAN</name>
<proteinExistence type="predicted"/>
<dbReference type="KEGG" id="glt:GlitD10_2832"/>
<protein>
    <submittedName>
        <fullName evidence="2">Uncharacterized protein</fullName>
    </submittedName>
</protein>
<keyword evidence="1" id="KW-0732">Signal</keyword>
<gene>
    <name evidence="2" type="ORF">GlitD10_2832</name>
</gene>
<dbReference type="AlphaFoldDB" id="A0A1J0AH01"/>
<feature type="chain" id="PRO_5009608759" evidence="1">
    <location>
        <begin position="29"/>
        <end position="446"/>
    </location>
</feature>
<evidence type="ECO:0000313" key="2">
    <source>
        <dbReference type="EMBL" id="APB35176.1"/>
    </source>
</evidence>
<feature type="signal peptide" evidence="1">
    <location>
        <begin position="1"/>
        <end position="28"/>
    </location>
</feature>
<evidence type="ECO:0000313" key="3">
    <source>
        <dbReference type="Proteomes" id="UP000180235"/>
    </source>
</evidence>
<reference evidence="2 3" key="1">
    <citation type="submission" date="2016-10" db="EMBL/GenBank/DDBJ databases">
        <title>Description of Gloeomargarita lithophora gen. nov., sp. nov., a thylakoid-bearing basal-branching cyanobacterium with intracellular carbonates, and proposal for Gloeomargaritales ord. nov.</title>
        <authorList>
            <person name="Moreira D."/>
            <person name="Tavera R."/>
            <person name="Benzerara K."/>
            <person name="Skouri-Panet F."/>
            <person name="Couradeau E."/>
            <person name="Gerard E."/>
            <person name="Loussert C."/>
            <person name="Novelo E."/>
            <person name="Zivanovic Y."/>
            <person name="Lopez-Garcia P."/>
        </authorList>
    </citation>
    <scope>NUCLEOTIDE SEQUENCE [LARGE SCALE GENOMIC DNA]</scope>
    <source>
        <strain evidence="2 3">D10</strain>
    </source>
</reference>
<accession>A0A1J0AH01</accession>
<evidence type="ECO:0000256" key="1">
    <source>
        <dbReference type="SAM" id="SignalP"/>
    </source>
</evidence>
<dbReference type="STRING" id="1188229.GlitD10_2832"/>
<sequence>MMLFPRFYPNACVGAMVLLATATLPLLGQPQPLATQTARREQVQREQQRLQPQHYDLRRYPLTADQETHWRRLLWATALQQPQQPQVFQALRQILNRAEAKNLTPTAQKIITQALQVSNLYLRQYPITRPQLQPSLEQVVKTSPHPRWVALALNSLARSDSLTPAQKTQLITQTRQRFPQPPDLLQIVLQELAQEPLPLPPVEELLAWQAQPDQMQLYVFCQRNRWTPCTLIVKNNQGEFHREQGQMWSRPLLLQSVYGLDWAFTYGQTPQGLQRLAGITETRKGELFRAYGQFPLVKLFLPFEPGVKEFFPGEPVPTLAAYQERLPPRWRDYAPLHQSYQAGRLGRSLLRIHGTGDTPELFARPPGVDHAWNPALGCLTALELYTPQGELERGDMAAILRVLDMASGGTRMGYLLVVELPDSVGITLGTAWLQPYLDKMPGIARP</sequence>
<keyword evidence="3" id="KW-1185">Reference proteome</keyword>
<dbReference type="Proteomes" id="UP000180235">
    <property type="component" value="Chromosome"/>
</dbReference>